<keyword evidence="1" id="KW-0805">Transcription regulation</keyword>
<organism evidence="5 6">
    <name type="scientific">Myroides odoratus</name>
    <name type="common">Flavobacterium odoratum</name>
    <dbReference type="NCBI Taxonomy" id="256"/>
    <lineage>
        <taxon>Bacteria</taxon>
        <taxon>Pseudomonadati</taxon>
        <taxon>Bacteroidota</taxon>
        <taxon>Flavobacteriia</taxon>
        <taxon>Flavobacteriales</taxon>
        <taxon>Flavobacteriaceae</taxon>
        <taxon>Myroides</taxon>
    </lineage>
</organism>
<keyword evidence="6" id="KW-1185">Reference proteome</keyword>
<dbReference type="EMBL" id="UGQL01000001">
    <property type="protein sequence ID" value="STZ27579.1"/>
    <property type="molecule type" value="Genomic_DNA"/>
</dbReference>
<dbReference type="RefSeq" id="WP_115090492.1">
    <property type="nucleotide sequence ID" value="NZ_CP068107.1"/>
</dbReference>
<dbReference type="InterPro" id="IPR009057">
    <property type="entry name" value="Homeodomain-like_sf"/>
</dbReference>
<dbReference type="Proteomes" id="UP000255024">
    <property type="component" value="Unassembled WGS sequence"/>
</dbReference>
<dbReference type="PANTHER" id="PTHR43280">
    <property type="entry name" value="ARAC-FAMILY TRANSCRIPTIONAL REGULATOR"/>
    <property type="match status" value="1"/>
</dbReference>
<accession>A0A378RMK1</accession>
<evidence type="ECO:0000256" key="1">
    <source>
        <dbReference type="ARBA" id="ARBA00023015"/>
    </source>
</evidence>
<dbReference type="SUPFAM" id="SSF46689">
    <property type="entry name" value="Homeodomain-like"/>
    <property type="match status" value="1"/>
</dbReference>
<feature type="domain" description="HTH araC/xylS-type" evidence="4">
    <location>
        <begin position="186"/>
        <end position="284"/>
    </location>
</feature>
<dbReference type="Gene3D" id="1.10.10.60">
    <property type="entry name" value="Homeodomain-like"/>
    <property type="match status" value="1"/>
</dbReference>
<dbReference type="SMART" id="SM00342">
    <property type="entry name" value="HTH_ARAC"/>
    <property type="match status" value="1"/>
</dbReference>
<keyword evidence="3" id="KW-0804">Transcription</keyword>
<name>A0A378RMK1_MYROD</name>
<evidence type="ECO:0000259" key="4">
    <source>
        <dbReference type="PROSITE" id="PS01124"/>
    </source>
</evidence>
<keyword evidence="2 5" id="KW-0238">DNA-binding</keyword>
<proteinExistence type="predicted"/>
<dbReference type="PANTHER" id="PTHR43280:SF32">
    <property type="entry name" value="TRANSCRIPTIONAL REGULATORY PROTEIN"/>
    <property type="match status" value="1"/>
</dbReference>
<protein>
    <submittedName>
        <fullName evidence="5">DNA-binding transcriptional regulator MelR</fullName>
    </submittedName>
</protein>
<dbReference type="GO" id="GO:0043565">
    <property type="term" value="F:sequence-specific DNA binding"/>
    <property type="evidence" value="ECO:0007669"/>
    <property type="project" value="InterPro"/>
</dbReference>
<evidence type="ECO:0000256" key="2">
    <source>
        <dbReference type="ARBA" id="ARBA00023125"/>
    </source>
</evidence>
<evidence type="ECO:0000313" key="6">
    <source>
        <dbReference type="Proteomes" id="UP000255024"/>
    </source>
</evidence>
<dbReference type="AlphaFoldDB" id="A0A378RMK1"/>
<evidence type="ECO:0000256" key="3">
    <source>
        <dbReference type="ARBA" id="ARBA00023163"/>
    </source>
</evidence>
<evidence type="ECO:0000313" key="5">
    <source>
        <dbReference type="EMBL" id="STZ27579.1"/>
    </source>
</evidence>
<dbReference type="InterPro" id="IPR018060">
    <property type="entry name" value="HTH_AraC"/>
</dbReference>
<gene>
    <name evidence="5" type="ORF">NCTC11179_01115</name>
</gene>
<dbReference type="GO" id="GO:0003700">
    <property type="term" value="F:DNA-binding transcription factor activity"/>
    <property type="evidence" value="ECO:0007669"/>
    <property type="project" value="InterPro"/>
</dbReference>
<sequence>MAETSIPEPKIYEALRIYDEDTIFETAASGRPYRPKRSSILFVLKGRIRMKEQINEIEIVGYSFLLINTKYVYEILTIDPHTELRLLGYDRAFVENSTFQLNKVKVYKDLKNQLKRTFTISAPEFAVFWENLTLIDYYTQHFQTTTYAEQIIQSYFNILLYHLVGIVAPLHEEQLAHLSRQQKLAYDFVSLVSDHYLQAKNVQFYADALSISIRYLSTVVKDVAQRTPNQIISEFIVNEAKAQLTDSSISLKEIAAKLHFSDQYAFTHFFKKHQNMSPTQYRALLNKSK</sequence>
<reference evidence="5 6" key="1">
    <citation type="submission" date="2018-06" db="EMBL/GenBank/DDBJ databases">
        <authorList>
            <consortium name="Pathogen Informatics"/>
            <person name="Doyle S."/>
        </authorList>
    </citation>
    <scope>NUCLEOTIDE SEQUENCE [LARGE SCALE GENOMIC DNA]</scope>
    <source>
        <strain evidence="5 6">NCTC11179</strain>
    </source>
</reference>
<dbReference type="PROSITE" id="PS01124">
    <property type="entry name" value="HTH_ARAC_FAMILY_2"/>
    <property type="match status" value="1"/>
</dbReference>
<dbReference type="Pfam" id="PF12833">
    <property type="entry name" value="HTH_18"/>
    <property type="match status" value="1"/>
</dbReference>